<dbReference type="GO" id="GO:0008270">
    <property type="term" value="F:zinc ion binding"/>
    <property type="evidence" value="ECO:0007669"/>
    <property type="project" value="InterPro"/>
</dbReference>
<dbReference type="GO" id="GO:0005634">
    <property type="term" value="C:nucleus"/>
    <property type="evidence" value="ECO:0007669"/>
    <property type="project" value="UniProtKB-SubCell"/>
</dbReference>
<keyword evidence="6" id="KW-0804">Transcription</keyword>
<dbReference type="GO" id="GO:0045944">
    <property type="term" value="P:positive regulation of transcription by RNA polymerase II"/>
    <property type="evidence" value="ECO:0007669"/>
    <property type="project" value="TreeGrafter"/>
</dbReference>
<keyword evidence="8" id="KW-0175">Coiled coil</keyword>
<evidence type="ECO:0000256" key="5">
    <source>
        <dbReference type="ARBA" id="ARBA00023125"/>
    </source>
</evidence>
<evidence type="ECO:0000313" key="11">
    <source>
        <dbReference type="EMBL" id="OJJ86920.1"/>
    </source>
</evidence>
<dbReference type="Pfam" id="PF00172">
    <property type="entry name" value="Zn_clus"/>
    <property type="match status" value="1"/>
</dbReference>
<evidence type="ECO:0000256" key="6">
    <source>
        <dbReference type="ARBA" id="ARBA00023163"/>
    </source>
</evidence>
<name>A0A1L9VSP6_ASPGL</name>
<dbReference type="OrthoDB" id="4511131at2759"/>
<dbReference type="RefSeq" id="XP_022403609.1">
    <property type="nucleotide sequence ID" value="XM_022550038.1"/>
</dbReference>
<dbReference type="AlphaFoldDB" id="A0A1L9VSP6"/>
<dbReference type="Gene3D" id="4.10.240.10">
    <property type="entry name" value="Zn(2)-C6 fungal-type DNA-binding domain"/>
    <property type="match status" value="1"/>
</dbReference>
<evidence type="ECO:0000256" key="2">
    <source>
        <dbReference type="ARBA" id="ARBA00022723"/>
    </source>
</evidence>
<feature type="compositionally biased region" description="Low complexity" evidence="9">
    <location>
        <begin position="106"/>
        <end position="122"/>
    </location>
</feature>
<dbReference type="InterPro" id="IPR001138">
    <property type="entry name" value="Zn2Cys6_DnaBD"/>
</dbReference>
<evidence type="ECO:0000256" key="8">
    <source>
        <dbReference type="SAM" id="Coils"/>
    </source>
</evidence>
<reference evidence="12" key="1">
    <citation type="journal article" date="2017" name="Genome Biol.">
        <title>Comparative genomics reveals high biological diversity and specific adaptations in the industrially and medically important fungal genus Aspergillus.</title>
        <authorList>
            <person name="de Vries R.P."/>
            <person name="Riley R."/>
            <person name="Wiebenga A."/>
            <person name="Aguilar-Osorio G."/>
            <person name="Amillis S."/>
            <person name="Uchima C.A."/>
            <person name="Anderluh G."/>
            <person name="Asadollahi M."/>
            <person name="Askin M."/>
            <person name="Barry K."/>
            <person name="Battaglia E."/>
            <person name="Bayram O."/>
            <person name="Benocci T."/>
            <person name="Braus-Stromeyer S.A."/>
            <person name="Caldana C."/>
            <person name="Canovas D."/>
            <person name="Cerqueira G.C."/>
            <person name="Chen F."/>
            <person name="Chen W."/>
            <person name="Choi C."/>
            <person name="Clum A."/>
            <person name="Dos Santos R.A."/>
            <person name="Damasio A.R."/>
            <person name="Diallinas G."/>
            <person name="Emri T."/>
            <person name="Fekete E."/>
            <person name="Flipphi M."/>
            <person name="Freyberg S."/>
            <person name="Gallo A."/>
            <person name="Gournas C."/>
            <person name="Habgood R."/>
            <person name="Hainaut M."/>
            <person name="Harispe M.L."/>
            <person name="Henrissat B."/>
            <person name="Hilden K.S."/>
            <person name="Hope R."/>
            <person name="Hossain A."/>
            <person name="Karabika E."/>
            <person name="Karaffa L."/>
            <person name="Karanyi Z."/>
            <person name="Krasevec N."/>
            <person name="Kuo A."/>
            <person name="Kusch H."/>
            <person name="LaButti K."/>
            <person name="Lagendijk E.L."/>
            <person name="Lapidus A."/>
            <person name="Levasseur A."/>
            <person name="Lindquist E."/>
            <person name="Lipzen A."/>
            <person name="Logrieco A.F."/>
            <person name="MacCabe A."/>
            <person name="Maekelae M.R."/>
            <person name="Malavazi I."/>
            <person name="Melin P."/>
            <person name="Meyer V."/>
            <person name="Mielnichuk N."/>
            <person name="Miskei M."/>
            <person name="Molnar A.P."/>
            <person name="Mule G."/>
            <person name="Ngan C.Y."/>
            <person name="Orejas M."/>
            <person name="Orosz E."/>
            <person name="Ouedraogo J.P."/>
            <person name="Overkamp K.M."/>
            <person name="Park H.-S."/>
            <person name="Perrone G."/>
            <person name="Piumi F."/>
            <person name="Punt P.J."/>
            <person name="Ram A.F."/>
            <person name="Ramon A."/>
            <person name="Rauscher S."/>
            <person name="Record E."/>
            <person name="Riano-Pachon D.M."/>
            <person name="Robert V."/>
            <person name="Roehrig J."/>
            <person name="Ruller R."/>
            <person name="Salamov A."/>
            <person name="Salih N.S."/>
            <person name="Samson R.A."/>
            <person name="Sandor E."/>
            <person name="Sanguinetti M."/>
            <person name="Schuetze T."/>
            <person name="Sepcic K."/>
            <person name="Shelest E."/>
            <person name="Sherlock G."/>
            <person name="Sophianopoulou V."/>
            <person name="Squina F.M."/>
            <person name="Sun H."/>
            <person name="Susca A."/>
            <person name="Todd R.B."/>
            <person name="Tsang A."/>
            <person name="Unkles S.E."/>
            <person name="van de Wiele N."/>
            <person name="van Rossen-Uffink D."/>
            <person name="Oliveira J.V."/>
            <person name="Vesth T.C."/>
            <person name="Visser J."/>
            <person name="Yu J.-H."/>
            <person name="Zhou M."/>
            <person name="Andersen M.R."/>
            <person name="Archer D.B."/>
            <person name="Baker S.E."/>
            <person name="Benoit I."/>
            <person name="Brakhage A.A."/>
            <person name="Braus G.H."/>
            <person name="Fischer R."/>
            <person name="Frisvad J.C."/>
            <person name="Goldman G.H."/>
            <person name="Houbraken J."/>
            <person name="Oakley B."/>
            <person name="Pocsi I."/>
            <person name="Scazzocchio C."/>
            <person name="Seiboth B."/>
            <person name="vanKuyk P.A."/>
            <person name="Wortman J."/>
            <person name="Dyer P.S."/>
            <person name="Grigoriev I.V."/>
        </authorList>
    </citation>
    <scope>NUCLEOTIDE SEQUENCE [LARGE SCALE GENOMIC DNA]</scope>
    <source>
        <strain evidence="12">CBS 516.65</strain>
    </source>
</reference>
<evidence type="ECO:0000256" key="1">
    <source>
        <dbReference type="ARBA" id="ARBA00004123"/>
    </source>
</evidence>
<keyword evidence="3" id="KW-0862">Zinc</keyword>
<comment type="subcellular location">
    <subcellularLocation>
        <location evidence="1">Nucleus</location>
    </subcellularLocation>
</comment>
<dbReference type="PANTHER" id="PTHR47782:SF10">
    <property type="entry name" value="PROTEIN SIP4"/>
    <property type="match status" value="1"/>
</dbReference>
<dbReference type="VEuPathDB" id="FungiDB:ASPGLDRAFT_79869"/>
<accession>A0A1L9VSP6</accession>
<sequence length="642" mass="70194">MAGNKRTSSQMDNGNDNPSPKPLDEILAAANTDDLQDLFEIPDPPSEEDLAMLNAFDFQAPPIDDNNNNNNDNNGTVADPGNALVLQDPTQATQVEEAVATDANEQAITENTENTENTAEPAKSLRKRRRKGDPEPDHSALVREKSSKSKRCGQACDRCHIRRFKCDEVKGGCLMCLRSGIECKMTNRVTGKTMVRGGAEGVVINFDDIQRENEEVKEENEKLHDEIEQLRSVNGKLQSQLQYCYNKFSIGTVGTFPVPEANDDMKANIFQIPGPSHAPVSDPSRILPNPNPQAQAMQQSSQNFLYGNQTNKYNGNTQPVASNYNNNAFSGNKSIASSAPLPIPSSMLNALSHSEWAQPHPPHGFPTASRNNMVTYPPLSQVQAPMRDDTAQGVSFQGANGQDAQDTNAYVQGTSHSLKTLNQDFQVAPQYLTRGAQNQTSHHESKNVQHQDFPNAKLPYKTAHDYPLNFPQPAPQSYLQPVVRFQGARQGAKHQKANNHIPSFLDDPLSRIKSEDDTAVKFDLEPGFSWTAPLPATFPSLDLDTAANQTSTANLGDASTNFFALNDSNNAYQAQDLSDPEILGLLESLAQQKQSQPPVHKRVQELCSDNVGVKTEGPSNYDGGSDCFLGSSQGFDDVGPFV</sequence>
<feature type="region of interest" description="Disordered" evidence="9">
    <location>
        <begin position="106"/>
        <end position="146"/>
    </location>
</feature>
<feature type="domain" description="Zn(2)-C6 fungal-type" evidence="10">
    <location>
        <begin position="155"/>
        <end position="185"/>
    </location>
</feature>
<organism evidence="11 12">
    <name type="scientific">Aspergillus glaucus CBS 516.65</name>
    <dbReference type="NCBI Taxonomy" id="1160497"/>
    <lineage>
        <taxon>Eukaryota</taxon>
        <taxon>Fungi</taxon>
        <taxon>Dikarya</taxon>
        <taxon>Ascomycota</taxon>
        <taxon>Pezizomycotina</taxon>
        <taxon>Eurotiomycetes</taxon>
        <taxon>Eurotiomycetidae</taxon>
        <taxon>Eurotiales</taxon>
        <taxon>Aspergillaceae</taxon>
        <taxon>Aspergillus</taxon>
        <taxon>Aspergillus subgen. Aspergillus</taxon>
    </lineage>
</organism>
<dbReference type="GO" id="GO:0000981">
    <property type="term" value="F:DNA-binding transcription factor activity, RNA polymerase II-specific"/>
    <property type="evidence" value="ECO:0007669"/>
    <property type="project" value="InterPro"/>
</dbReference>
<dbReference type="PROSITE" id="PS00463">
    <property type="entry name" value="ZN2_CY6_FUNGAL_1"/>
    <property type="match status" value="1"/>
</dbReference>
<dbReference type="GO" id="GO:0043565">
    <property type="term" value="F:sequence-specific DNA binding"/>
    <property type="evidence" value="ECO:0007669"/>
    <property type="project" value="TreeGrafter"/>
</dbReference>
<feature type="region of interest" description="Disordered" evidence="9">
    <location>
        <begin position="57"/>
        <end position="83"/>
    </location>
</feature>
<evidence type="ECO:0000256" key="7">
    <source>
        <dbReference type="ARBA" id="ARBA00023242"/>
    </source>
</evidence>
<keyword evidence="5" id="KW-0238">DNA-binding</keyword>
<dbReference type="GeneID" id="34466298"/>
<gene>
    <name evidence="11" type="ORF">ASPGLDRAFT_79869</name>
</gene>
<feature type="compositionally biased region" description="Basic and acidic residues" evidence="9">
    <location>
        <begin position="132"/>
        <end position="146"/>
    </location>
</feature>
<dbReference type="PROSITE" id="PS50048">
    <property type="entry name" value="ZN2_CY6_FUNGAL_2"/>
    <property type="match status" value="1"/>
</dbReference>
<feature type="compositionally biased region" description="Polar residues" evidence="9">
    <location>
        <begin position="1"/>
        <end position="18"/>
    </location>
</feature>
<dbReference type="SMART" id="SM00066">
    <property type="entry name" value="GAL4"/>
    <property type="match status" value="1"/>
</dbReference>
<evidence type="ECO:0000256" key="3">
    <source>
        <dbReference type="ARBA" id="ARBA00022833"/>
    </source>
</evidence>
<keyword evidence="2" id="KW-0479">Metal-binding</keyword>
<evidence type="ECO:0000259" key="10">
    <source>
        <dbReference type="PROSITE" id="PS50048"/>
    </source>
</evidence>
<dbReference type="InterPro" id="IPR036864">
    <property type="entry name" value="Zn2-C6_fun-type_DNA-bd_sf"/>
</dbReference>
<proteinExistence type="predicted"/>
<keyword evidence="12" id="KW-1185">Reference proteome</keyword>
<feature type="compositionally biased region" description="Low complexity" evidence="9">
    <location>
        <begin position="64"/>
        <end position="74"/>
    </location>
</feature>
<dbReference type="PANTHER" id="PTHR47782">
    <property type="entry name" value="ZN(II)2CYS6 TRANSCRIPTION FACTOR (EUROFUNG)-RELATED"/>
    <property type="match status" value="1"/>
</dbReference>
<evidence type="ECO:0000256" key="4">
    <source>
        <dbReference type="ARBA" id="ARBA00023015"/>
    </source>
</evidence>
<feature type="coiled-coil region" evidence="8">
    <location>
        <begin position="199"/>
        <end position="240"/>
    </location>
</feature>
<dbReference type="CDD" id="cd00067">
    <property type="entry name" value="GAL4"/>
    <property type="match status" value="1"/>
</dbReference>
<dbReference type="SUPFAM" id="SSF57701">
    <property type="entry name" value="Zn2/Cys6 DNA-binding domain"/>
    <property type="match status" value="1"/>
</dbReference>
<dbReference type="InterPro" id="IPR052202">
    <property type="entry name" value="Yeast_MetPath_Reg"/>
</dbReference>
<dbReference type="EMBL" id="KV878891">
    <property type="protein sequence ID" value="OJJ86920.1"/>
    <property type="molecule type" value="Genomic_DNA"/>
</dbReference>
<keyword evidence="4" id="KW-0805">Transcription regulation</keyword>
<feature type="region of interest" description="Disordered" evidence="9">
    <location>
        <begin position="1"/>
        <end position="24"/>
    </location>
</feature>
<keyword evidence="7" id="KW-0539">Nucleus</keyword>
<dbReference type="Proteomes" id="UP000184300">
    <property type="component" value="Unassembled WGS sequence"/>
</dbReference>
<evidence type="ECO:0000313" key="12">
    <source>
        <dbReference type="Proteomes" id="UP000184300"/>
    </source>
</evidence>
<evidence type="ECO:0000256" key="9">
    <source>
        <dbReference type="SAM" id="MobiDB-lite"/>
    </source>
</evidence>
<dbReference type="STRING" id="1160497.A0A1L9VSP6"/>
<protein>
    <recommendedName>
        <fullName evidence="10">Zn(2)-C6 fungal-type domain-containing protein</fullName>
    </recommendedName>
</protein>